<proteinExistence type="predicted"/>
<dbReference type="InterPro" id="IPR012674">
    <property type="entry name" value="Calycin"/>
</dbReference>
<evidence type="ECO:0000256" key="1">
    <source>
        <dbReference type="SAM" id="SignalP"/>
    </source>
</evidence>
<name>A0A6M2E4U0_9ACAR</name>
<dbReference type="InterPro" id="IPR002970">
    <property type="entry name" value="Tick_his-bd"/>
</dbReference>
<dbReference type="Pfam" id="PF02098">
    <property type="entry name" value="His_binding"/>
    <property type="match status" value="1"/>
</dbReference>
<sequence length="203" mass="23447">MTVLPSSIALALLSFLLQSYMCAKGKAAARLEIPKSQHLDIVKVLNTSRRLWVYKRTQTNTFTINETYVQLEIEETCIFNKKINISSTDYYFWQKMSVVGETVELPLLGKFVENETEPPNAMDVWDLSENDSSPFQRMTLNYTERGCSIFILTPLQEDGEEECEMYIRNSNRSISPPHRCNEVFKRICKASVYEPYKPSCKAE</sequence>
<feature type="signal peptide" evidence="1">
    <location>
        <begin position="1"/>
        <end position="23"/>
    </location>
</feature>
<dbReference type="EMBL" id="GIDH01001513">
    <property type="protein sequence ID" value="NOV53456.1"/>
    <property type="molecule type" value="Transcribed_RNA"/>
</dbReference>
<dbReference type="SUPFAM" id="SSF50814">
    <property type="entry name" value="Lipocalins"/>
    <property type="match status" value="1"/>
</dbReference>
<evidence type="ECO:0000313" key="2">
    <source>
        <dbReference type="EMBL" id="NOV53456.1"/>
    </source>
</evidence>
<accession>A0A6M2E4U0</accession>
<reference evidence="2" key="1">
    <citation type="submission" date="2019-12" db="EMBL/GenBank/DDBJ databases">
        <title>The sialotranscriptome of the gopher-tortoise tick, Amblyomma tuberculatum.</title>
        <authorList>
            <person name="Karim S."/>
            <person name="Andersen J."/>
            <person name="Kumar D."/>
            <person name="Adamson S."/>
            <person name="Ennen J."/>
            <person name="Qualis C.P."/>
            <person name="Ribeiro J.M.C."/>
        </authorList>
    </citation>
    <scope>NUCLEOTIDE SEQUENCE</scope>
    <source>
        <strain evidence="2">Removed</strain>
        <tissue evidence="2">Salivary glands</tissue>
    </source>
</reference>
<dbReference type="GO" id="GO:0043176">
    <property type="term" value="F:amine binding"/>
    <property type="evidence" value="ECO:0007669"/>
    <property type="project" value="InterPro"/>
</dbReference>
<dbReference type="AlphaFoldDB" id="A0A6M2E4U0"/>
<keyword evidence="1" id="KW-0732">Signal</keyword>
<dbReference type="GO" id="GO:0030682">
    <property type="term" value="P:symbiont-mediated perturbation of host defenses"/>
    <property type="evidence" value="ECO:0007669"/>
    <property type="project" value="InterPro"/>
</dbReference>
<feature type="chain" id="PRO_5027108371" evidence="1">
    <location>
        <begin position="24"/>
        <end position="203"/>
    </location>
</feature>
<dbReference type="Gene3D" id="2.40.128.20">
    <property type="match status" value="1"/>
</dbReference>
<organism evidence="2">
    <name type="scientific">Amblyomma tuberculatum</name>
    <dbReference type="NCBI Taxonomy" id="48802"/>
    <lineage>
        <taxon>Eukaryota</taxon>
        <taxon>Metazoa</taxon>
        <taxon>Ecdysozoa</taxon>
        <taxon>Arthropoda</taxon>
        <taxon>Chelicerata</taxon>
        <taxon>Arachnida</taxon>
        <taxon>Acari</taxon>
        <taxon>Parasitiformes</taxon>
        <taxon>Ixodida</taxon>
        <taxon>Ixodoidea</taxon>
        <taxon>Ixodidae</taxon>
        <taxon>Amblyomminae</taxon>
        <taxon>Amblyomma</taxon>
    </lineage>
</organism>
<protein>
    <submittedName>
        <fullName evidence="2">Putative salivary lipocalin</fullName>
    </submittedName>
</protein>